<name>A0A679FQE1_9BACL</name>
<evidence type="ECO:0000313" key="3">
    <source>
        <dbReference type="EMBL" id="BBW99025.1"/>
    </source>
</evidence>
<proteinExistence type="predicted"/>
<gene>
    <name evidence="2" type="ORF">GsuE55_20720</name>
    <name evidence="3" type="ORF">GsuE55_38580</name>
</gene>
<geneLocation type="plasmid" evidence="3 4">
    <name>pGspE55-2</name>
</geneLocation>
<organism evidence="2 4">
    <name type="scientific">Geobacillus subterraneus</name>
    <dbReference type="NCBI Taxonomy" id="129338"/>
    <lineage>
        <taxon>Bacteria</taxon>
        <taxon>Bacillati</taxon>
        <taxon>Bacillota</taxon>
        <taxon>Bacilli</taxon>
        <taxon>Bacillales</taxon>
        <taxon>Anoxybacillaceae</taxon>
        <taxon>Geobacillus</taxon>
    </lineage>
</organism>
<accession>A0A679FQE1</accession>
<dbReference type="RefSeq" id="WP_269445965.1">
    <property type="nucleotide sequence ID" value="NZ_AP022557.1"/>
</dbReference>
<dbReference type="EMBL" id="AP022559">
    <property type="protein sequence ID" value="BBW99025.1"/>
    <property type="molecule type" value="Genomic_DNA"/>
</dbReference>
<protein>
    <submittedName>
        <fullName evidence="2">Uncharacterized protein</fullName>
    </submittedName>
</protein>
<dbReference type="Proteomes" id="UP000501421">
    <property type="component" value="Plasmid pGspE55-2"/>
</dbReference>
<keyword evidence="3" id="KW-0614">Plasmid</keyword>
<keyword evidence="4" id="KW-1185">Reference proteome</keyword>
<evidence type="ECO:0000313" key="2">
    <source>
        <dbReference type="EMBL" id="BBW97239.1"/>
    </source>
</evidence>
<reference evidence="2" key="1">
    <citation type="journal article" date="2020" name="Microbiol. Resour. Announc.">
        <title>Complete Genome Sequence of Geobacillus sp. Strain E55-1, Isolated from Mine Geyser in Japan.</title>
        <authorList>
            <person name="Miyazaki K."/>
            <person name="Hase E."/>
            <person name="Tokito N."/>
        </authorList>
    </citation>
    <scope>NUCLEOTIDE SEQUENCE [LARGE SCALE GENOMIC DNA]</scope>
    <source>
        <strain evidence="2">E55-1</strain>
        <plasmid evidence="3">pGspE55-2</plasmid>
    </source>
</reference>
<evidence type="ECO:0000313" key="4">
    <source>
        <dbReference type="Proteomes" id="UP000501421"/>
    </source>
</evidence>
<evidence type="ECO:0000256" key="1">
    <source>
        <dbReference type="SAM" id="MobiDB-lite"/>
    </source>
</evidence>
<feature type="compositionally biased region" description="Polar residues" evidence="1">
    <location>
        <begin position="19"/>
        <end position="43"/>
    </location>
</feature>
<dbReference type="AlphaFoldDB" id="A0A679FQE1"/>
<feature type="compositionally biased region" description="Polar residues" evidence="1">
    <location>
        <begin position="1"/>
        <end position="11"/>
    </location>
</feature>
<dbReference type="EMBL" id="AP022557">
    <property type="protein sequence ID" value="BBW97239.1"/>
    <property type="molecule type" value="Genomic_DNA"/>
</dbReference>
<dbReference type="Proteomes" id="UP000501421">
    <property type="component" value="Chromosome"/>
</dbReference>
<sequence>MEKRPSFQTNVKPVGTGQGHQQNSVDKPSLTVKPSSTGVKPKK</sequence>
<feature type="region of interest" description="Disordered" evidence="1">
    <location>
        <begin position="1"/>
        <end position="43"/>
    </location>
</feature>